<evidence type="ECO:0000313" key="1">
    <source>
        <dbReference type="EMBL" id="GBP42954.1"/>
    </source>
</evidence>
<dbReference type="AlphaFoldDB" id="A0A4C1VYF2"/>
<protein>
    <recommendedName>
        <fullName evidence="3">Mariner Mos1 transposase</fullName>
    </recommendedName>
</protein>
<dbReference type="GO" id="GO:0003676">
    <property type="term" value="F:nucleic acid binding"/>
    <property type="evidence" value="ECO:0007669"/>
    <property type="project" value="InterPro"/>
</dbReference>
<reference evidence="1 2" key="1">
    <citation type="journal article" date="2019" name="Commun. Biol.">
        <title>The bagworm genome reveals a unique fibroin gene that provides high tensile strength.</title>
        <authorList>
            <person name="Kono N."/>
            <person name="Nakamura H."/>
            <person name="Ohtoshi R."/>
            <person name="Tomita M."/>
            <person name="Numata K."/>
            <person name="Arakawa K."/>
        </authorList>
    </citation>
    <scope>NUCLEOTIDE SEQUENCE [LARGE SCALE GENOMIC DNA]</scope>
</reference>
<evidence type="ECO:0008006" key="3">
    <source>
        <dbReference type="Google" id="ProtNLM"/>
    </source>
</evidence>
<dbReference type="EMBL" id="BGZK01000427">
    <property type="protein sequence ID" value="GBP42954.1"/>
    <property type="molecule type" value="Genomic_DNA"/>
</dbReference>
<dbReference type="Proteomes" id="UP000299102">
    <property type="component" value="Unassembled WGS sequence"/>
</dbReference>
<comment type="caution">
    <text evidence="1">The sequence shown here is derived from an EMBL/GenBank/DDBJ whole genome shotgun (WGS) entry which is preliminary data.</text>
</comment>
<dbReference type="OrthoDB" id="10017160at2759"/>
<dbReference type="InterPro" id="IPR036397">
    <property type="entry name" value="RNaseH_sf"/>
</dbReference>
<gene>
    <name evidence="1" type="ORF">EVAR_96451_1</name>
</gene>
<proteinExistence type="predicted"/>
<sequence>MNPLQSFGYEKAVLAVDPTQFDRGFKNGPRNLAQCKTYQIQGRSVLFIVEHNKREIIDKLCRNNHKRRIILRNDNASSHTAKQTNKFLKGKDVELMINPAFALAPCDFVFFALIKNQLRGQRFLSPEEAVEEYEKDVSKHCDVEANRMQSDCNLVHHLVQM</sequence>
<organism evidence="1 2">
    <name type="scientific">Eumeta variegata</name>
    <name type="common">Bagworm moth</name>
    <name type="synonym">Eumeta japonica</name>
    <dbReference type="NCBI Taxonomy" id="151549"/>
    <lineage>
        <taxon>Eukaryota</taxon>
        <taxon>Metazoa</taxon>
        <taxon>Ecdysozoa</taxon>
        <taxon>Arthropoda</taxon>
        <taxon>Hexapoda</taxon>
        <taxon>Insecta</taxon>
        <taxon>Pterygota</taxon>
        <taxon>Neoptera</taxon>
        <taxon>Endopterygota</taxon>
        <taxon>Lepidoptera</taxon>
        <taxon>Glossata</taxon>
        <taxon>Ditrysia</taxon>
        <taxon>Tineoidea</taxon>
        <taxon>Psychidae</taxon>
        <taxon>Oiketicinae</taxon>
        <taxon>Eumeta</taxon>
    </lineage>
</organism>
<accession>A0A4C1VYF2</accession>
<dbReference type="Gene3D" id="3.30.420.10">
    <property type="entry name" value="Ribonuclease H-like superfamily/Ribonuclease H"/>
    <property type="match status" value="1"/>
</dbReference>
<keyword evidence="2" id="KW-1185">Reference proteome</keyword>
<evidence type="ECO:0000313" key="2">
    <source>
        <dbReference type="Proteomes" id="UP000299102"/>
    </source>
</evidence>
<name>A0A4C1VYF2_EUMVA</name>